<sequence length="270" mass="30992">MRTVAAGEAKTPWTVNEWPQYLNPAAARLQGDALLCVAQIAFYMEKYDLRYGFLTSYNRTYFFQRRQSSQDPASMVLAISNGITFDQSSSDYTGEVSLRECMLGLTLMMEVNGWEMRNSNLNPVAVEDHTRPSPPPDWHRANDGSRFNRSGPGGPSHGLGPGTGSSGSKQTQHRSQYGGSSATYGAQGYSSRDLTADFNRLQMRPKQQRIDNRLEVWRDEKKNKWYWSDARKKDWYPVKKAEWYKTDQGEQLHFKIDGEYRPTKMFRRLA</sequence>
<evidence type="ECO:0000313" key="2">
    <source>
        <dbReference type="EMBL" id="MDI1493584.1"/>
    </source>
</evidence>
<comment type="caution">
    <text evidence="2">The sequence shown here is derived from an EMBL/GenBank/DDBJ whole genome shotgun (WGS) entry which is preliminary data.</text>
</comment>
<protein>
    <submittedName>
        <fullName evidence="2">Uncharacterized protein</fullName>
    </submittedName>
</protein>
<dbReference type="Proteomes" id="UP001161017">
    <property type="component" value="Unassembled WGS sequence"/>
</dbReference>
<feature type="region of interest" description="Disordered" evidence="1">
    <location>
        <begin position="125"/>
        <end position="188"/>
    </location>
</feature>
<organism evidence="2 3">
    <name type="scientific">Ramalina farinacea</name>
    <dbReference type="NCBI Taxonomy" id="258253"/>
    <lineage>
        <taxon>Eukaryota</taxon>
        <taxon>Fungi</taxon>
        <taxon>Dikarya</taxon>
        <taxon>Ascomycota</taxon>
        <taxon>Pezizomycotina</taxon>
        <taxon>Lecanoromycetes</taxon>
        <taxon>OSLEUM clade</taxon>
        <taxon>Lecanoromycetidae</taxon>
        <taxon>Lecanorales</taxon>
        <taxon>Lecanorineae</taxon>
        <taxon>Ramalinaceae</taxon>
        <taxon>Ramalina</taxon>
    </lineage>
</organism>
<accession>A0AA43QXP3</accession>
<evidence type="ECO:0000313" key="3">
    <source>
        <dbReference type="Proteomes" id="UP001161017"/>
    </source>
</evidence>
<dbReference type="EMBL" id="JAPUFD010000029">
    <property type="protein sequence ID" value="MDI1493584.1"/>
    <property type="molecule type" value="Genomic_DNA"/>
</dbReference>
<reference evidence="2" key="1">
    <citation type="journal article" date="2023" name="Genome Biol. Evol.">
        <title>First Whole Genome Sequence and Flow Cytometry Genome Size Data for the Lichen-Forming Fungus Ramalina farinacea (Ascomycota).</title>
        <authorList>
            <person name="Llewellyn T."/>
            <person name="Mian S."/>
            <person name="Hill R."/>
            <person name="Leitch I.J."/>
            <person name="Gaya E."/>
        </authorList>
    </citation>
    <scope>NUCLEOTIDE SEQUENCE</scope>
    <source>
        <strain evidence="2">LIQ254RAFAR</strain>
    </source>
</reference>
<gene>
    <name evidence="2" type="ORF">OHK93_005375</name>
</gene>
<feature type="compositionally biased region" description="Gly residues" evidence="1">
    <location>
        <begin position="151"/>
        <end position="165"/>
    </location>
</feature>
<name>A0AA43QXP3_9LECA</name>
<keyword evidence="3" id="KW-1185">Reference proteome</keyword>
<dbReference type="AlphaFoldDB" id="A0AA43QXP3"/>
<proteinExistence type="predicted"/>
<feature type="compositionally biased region" description="Polar residues" evidence="1">
    <location>
        <begin position="169"/>
        <end position="188"/>
    </location>
</feature>
<evidence type="ECO:0000256" key="1">
    <source>
        <dbReference type="SAM" id="MobiDB-lite"/>
    </source>
</evidence>
<feature type="compositionally biased region" description="Basic and acidic residues" evidence="1">
    <location>
        <begin position="126"/>
        <end position="143"/>
    </location>
</feature>